<dbReference type="Gene3D" id="1.25.40.990">
    <property type="match status" value="1"/>
</dbReference>
<dbReference type="GO" id="GO:0034399">
    <property type="term" value="C:nuclear periphery"/>
    <property type="evidence" value="ECO:0007669"/>
    <property type="project" value="EnsemblFungi"/>
</dbReference>
<dbReference type="GO" id="GO:0008541">
    <property type="term" value="C:proteasome regulatory particle, lid subcomplex"/>
    <property type="evidence" value="ECO:0007669"/>
    <property type="project" value="EnsemblFungi"/>
</dbReference>
<dbReference type="PANTHER" id="PTHR12387">
    <property type="entry name" value="26S PROTEASOME NON-ATPASE REGULATORY SUBUNIT 8"/>
    <property type="match status" value="1"/>
</dbReference>
<dbReference type="AlphaFoldDB" id="A0A167E0H9"/>
<dbReference type="InterPro" id="IPR006746">
    <property type="entry name" value="26S_Psome_Rpn12"/>
</dbReference>
<reference evidence="4 5" key="1">
    <citation type="submission" date="2016-02" db="EMBL/GenBank/DDBJ databases">
        <title>Complete genome sequence and transcriptome regulation of the pentose utilising yeast Sugiyamaella lignohabitans.</title>
        <authorList>
            <person name="Bellasio M."/>
            <person name="Peymann A."/>
            <person name="Valli M."/>
            <person name="Sipitzky M."/>
            <person name="Graf A."/>
            <person name="Sauer M."/>
            <person name="Marx H."/>
            <person name="Mattanovich D."/>
        </authorList>
    </citation>
    <scope>NUCLEOTIDE SEQUENCE [LARGE SCALE GENOMIC DNA]</scope>
    <source>
        <strain evidence="4 5">CBS 10342</strain>
    </source>
</reference>
<gene>
    <name evidence="4" type="primary">RPN12</name>
    <name evidence="4" type="ORF">AWJ20_1796</name>
</gene>
<dbReference type="GO" id="GO:0043161">
    <property type="term" value="P:proteasome-mediated ubiquitin-dependent protein catabolic process"/>
    <property type="evidence" value="ECO:0007669"/>
    <property type="project" value="EnsemblFungi"/>
</dbReference>
<evidence type="ECO:0000313" key="5">
    <source>
        <dbReference type="Proteomes" id="UP000189580"/>
    </source>
</evidence>
<evidence type="ECO:0000259" key="3">
    <source>
        <dbReference type="PROSITE" id="PS50250"/>
    </source>
</evidence>
<evidence type="ECO:0000313" key="4">
    <source>
        <dbReference type="EMBL" id="ANB13502.1"/>
    </source>
</evidence>
<dbReference type="GO" id="GO:0000785">
    <property type="term" value="C:chromatin"/>
    <property type="evidence" value="ECO:0007669"/>
    <property type="project" value="EnsemblFungi"/>
</dbReference>
<feature type="domain" description="PCI" evidence="3">
    <location>
        <begin position="68"/>
        <end position="239"/>
    </location>
</feature>
<dbReference type="KEGG" id="slb:AWJ20_1796"/>
<name>A0A167E0H9_9ASCO</name>
<dbReference type="GO" id="GO:0005829">
    <property type="term" value="C:cytosol"/>
    <property type="evidence" value="ECO:0007669"/>
    <property type="project" value="TreeGrafter"/>
</dbReference>
<dbReference type="EMBL" id="CP014501">
    <property type="protein sequence ID" value="ANB13502.1"/>
    <property type="molecule type" value="Genomic_DNA"/>
</dbReference>
<dbReference type="InterPro" id="IPR000717">
    <property type="entry name" value="PCI_dom"/>
</dbReference>
<keyword evidence="2 4" id="KW-0647">Proteasome</keyword>
<dbReference type="Proteomes" id="UP000189580">
    <property type="component" value="Chromosome a"/>
</dbReference>
<dbReference type="OrthoDB" id="8775810at2759"/>
<proteinExistence type="inferred from homology"/>
<sequence length="270" mass="30377">MSLQQLGIEFVEAFQNADYTKTSTILPKIKIELARAGLMVPTNASSKQDLLAARQVLELGVLACIHNRDEDELNRLVAQIRPFYSKELGLPRSENENKLNGLYLLLLVSKNEIAEFHTELETLENAENDEYLAYPIRLERWLMEGSYDKVWKAITQKSQFPSPEFAILAESLVYTVRSEISVCVASAYESLPLSNARHLLFFSTNQEIIDFVHEQPGWELHDGRISFTKAAAAADGDYMDDGSAINGENSTTERLIANTLGYAQQIETII</sequence>
<dbReference type="PANTHER" id="PTHR12387:SF0">
    <property type="entry name" value="26S PROTEASOME NON-ATPASE REGULATORY SUBUNIT 8"/>
    <property type="match status" value="1"/>
</dbReference>
<organism evidence="4 5">
    <name type="scientific">Sugiyamaella lignohabitans</name>
    <dbReference type="NCBI Taxonomy" id="796027"/>
    <lineage>
        <taxon>Eukaryota</taxon>
        <taxon>Fungi</taxon>
        <taxon>Dikarya</taxon>
        <taxon>Ascomycota</taxon>
        <taxon>Saccharomycotina</taxon>
        <taxon>Dipodascomycetes</taxon>
        <taxon>Dipodascales</taxon>
        <taxon>Trichomonascaceae</taxon>
        <taxon>Sugiyamaella</taxon>
    </lineage>
</organism>
<dbReference type="PROSITE" id="PS50250">
    <property type="entry name" value="PCI"/>
    <property type="match status" value="1"/>
</dbReference>
<dbReference type="InterPro" id="IPR033464">
    <property type="entry name" value="CSN8_PSD8_EIF3K"/>
</dbReference>
<comment type="similarity">
    <text evidence="1">Belongs to the proteasome subunit S14 family.</text>
</comment>
<dbReference type="RefSeq" id="XP_018735979.1">
    <property type="nucleotide sequence ID" value="XM_018878702.1"/>
</dbReference>
<keyword evidence="5" id="KW-1185">Reference proteome</keyword>
<dbReference type="GeneID" id="30033637"/>
<evidence type="ECO:0000256" key="2">
    <source>
        <dbReference type="ARBA" id="ARBA00022942"/>
    </source>
</evidence>
<dbReference type="Pfam" id="PF10075">
    <property type="entry name" value="CSN8_PSD8_EIF3K"/>
    <property type="match status" value="1"/>
</dbReference>
<protein>
    <submittedName>
        <fullName evidence="4">Proteasome regulatory particle lid subunit RPN12</fullName>
    </submittedName>
</protein>
<evidence type="ECO:0000256" key="1">
    <source>
        <dbReference type="ARBA" id="ARBA00009627"/>
    </source>
</evidence>
<accession>A0A167E0H9</accession>